<dbReference type="InterPro" id="IPR050215">
    <property type="entry name" value="Thiolase-like_sf_Thiolase"/>
</dbReference>
<dbReference type="InterPro" id="IPR002155">
    <property type="entry name" value="Thiolase"/>
</dbReference>
<comment type="similarity">
    <text evidence="2 7">Belongs to the thiolase-like superfamily. Thiolase family.</text>
</comment>
<dbReference type="GO" id="GO:0006635">
    <property type="term" value="P:fatty acid beta-oxidation"/>
    <property type="evidence" value="ECO:0007669"/>
    <property type="project" value="TreeGrafter"/>
</dbReference>
<feature type="active site" description="Acyl-thioester intermediate" evidence="6">
    <location>
        <position position="90"/>
    </location>
</feature>
<dbReference type="PROSITE" id="PS00099">
    <property type="entry name" value="THIOLASE_3"/>
    <property type="match status" value="1"/>
</dbReference>
<dbReference type="PROSITE" id="PS00737">
    <property type="entry name" value="THIOLASE_2"/>
    <property type="match status" value="1"/>
</dbReference>
<name>C0GKJ5_DETAL</name>
<feature type="active site" description="Proton acceptor" evidence="6">
    <location>
        <position position="377"/>
    </location>
</feature>
<sequence length="391" mass="40947">MKEAVIVAAVRTPVGRAKRGGLKDTRPDDLAALVLQEVIKRSGVPAEKIDDIILGCAFPEAEQGMNVGRIAAQIAKLPAEVSGMTVNRFCSSGLESIALAAAKIGMGMADVVIAGGVESMSAVPMGGNKMAANPTLMNDYPQAYMNMGLTAERVAERYNISREDQDQFAERSHSLAEEAIKSGKFNDEIVPVPVKKKYFNAKGRLVVEEGTFTMDDGVRPGTTAEKLAKLRPAFMQGGSVTAGNSSQTSDGAAAVLVMSREKAEELGVKPIAVFRGYAVGGVEADVMGIGPVAAIPKVLAQTGLTKDDLDVIELNEAFAAQALAVVRTLELDPEKVNVNGGAIALGHPLGCTGSKLTVTLLSEMERRNARYGLVSMCIGGGMGAAGIIERL</sequence>
<evidence type="ECO:0000256" key="6">
    <source>
        <dbReference type="PIRSR" id="PIRSR000429-1"/>
    </source>
</evidence>
<feature type="domain" description="Thiolase N-terminal" evidence="8">
    <location>
        <begin position="5"/>
        <end position="261"/>
    </location>
</feature>
<dbReference type="InterPro" id="IPR020610">
    <property type="entry name" value="Thiolase_AS"/>
</dbReference>
<dbReference type="InterPro" id="IPR020613">
    <property type="entry name" value="Thiolase_CS"/>
</dbReference>
<evidence type="ECO:0000313" key="10">
    <source>
        <dbReference type="EMBL" id="EEG76162.1"/>
    </source>
</evidence>
<dbReference type="SUPFAM" id="SSF53901">
    <property type="entry name" value="Thiolase-like"/>
    <property type="match status" value="2"/>
</dbReference>
<evidence type="ECO:0000259" key="9">
    <source>
        <dbReference type="Pfam" id="PF02803"/>
    </source>
</evidence>
<evidence type="ECO:0000256" key="4">
    <source>
        <dbReference type="ARBA" id="ARBA00023315"/>
    </source>
</evidence>
<dbReference type="PROSITE" id="PS00098">
    <property type="entry name" value="THIOLASE_1"/>
    <property type="match status" value="1"/>
</dbReference>
<dbReference type="InterPro" id="IPR020615">
    <property type="entry name" value="Thiolase_acyl_enz_int_AS"/>
</dbReference>
<dbReference type="NCBIfam" id="TIGR01930">
    <property type="entry name" value="AcCoA-C-Actrans"/>
    <property type="match status" value="1"/>
</dbReference>
<protein>
    <recommendedName>
        <fullName evidence="5">acetyl-CoA C-acyltransferase</fullName>
        <ecNumber evidence="5">2.3.1.16</ecNumber>
    </recommendedName>
</protein>
<dbReference type="CDD" id="cd00751">
    <property type="entry name" value="thiolase"/>
    <property type="match status" value="1"/>
</dbReference>
<keyword evidence="4 7" id="KW-0012">Acyltransferase</keyword>
<dbReference type="InterPro" id="IPR020617">
    <property type="entry name" value="Thiolase_C"/>
</dbReference>
<dbReference type="Proteomes" id="UP000006443">
    <property type="component" value="Unassembled WGS sequence"/>
</dbReference>
<dbReference type="PANTHER" id="PTHR43853:SF21">
    <property type="entry name" value="STEROID 3-KETOACYL-COA THIOLASE"/>
    <property type="match status" value="1"/>
</dbReference>
<reference evidence="10 11" key="1">
    <citation type="submission" date="2009-02" db="EMBL/GenBank/DDBJ databases">
        <title>Sequencing of the draft genome and assembly of Dethiobacter alkaliphilus AHT 1.</title>
        <authorList>
            <consortium name="US DOE Joint Genome Institute (JGI-PGF)"/>
            <person name="Lucas S."/>
            <person name="Copeland A."/>
            <person name="Lapidus A."/>
            <person name="Glavina del Rio T."/>
            <person name="Dalin E."/>
            <person name="Tice H."/>
            <person name="Bruce D."/>
            <person name="Goodwin L."/>
            <person name="Pitluck S."/>
            <person name="Larimer F."/>
            <person name="Land M.L."/>
            <person name="Hauser L."/>
            <person name="Muyzer G."/>
        </authorList>
    </citation>
    <scope>NUCLEOTIDE SEQUENCE [LARGE SCALE GENOMIC DNA]</scope>
    <source>
        <strain evidence="10 11">AHT 1</strain>
    </source>
</reference>
<evidence type="ECO:0000256" key="5">
    <source>
        <dbReference type="ARBA" id="ARBA00024073"/>
    </source>
</evidence>
<comment type="caution">
    <text evidence="10">The sequence shown here is derived from an EMBL/GenBank/DDBJ whole genome shotgun (WGS) entry which is preliminary data.</text>
</comment>
<keyword evidence="11" id="KW-1185">Reference proteome</keyword>
<gene>
    <name evidence="10" type="ORF">DealDRAFT_3004</name>
</gene>
<evidence type="ECO:0000256" key="2">
    <source>
        <dbReference type="ARBA" id="ARBA00010982"/>
    </source>
</evidence>
<dbReference type="STRING" id="555088.DealDRAFT_3004"/>
<evidence type="ECO:0000256" key="3">
    <source>
        <dbReference type="ARBA" id="ARBA00022679"/>
    </source>
</evidence>
<evidence type="ECO:0000256" key="1">
    <source>
        <dbReference type="ARBA" id="ARBA00005189"/>
    </source>
</evidence>
<dbReference type="eggNOG" id="COG0183">
    <property type="taxonomic scope" value="Bacteria"/>
</dbReference>
<dbReference type="GO" id="GO:0003988">
    <property type="term" value="F:acetyl-CoA C-acyltransferase activity"/>
    <property type="evidence" value="ECO:0007669"/>
    <property type="project" value="UniProtKB-EC"/>
</dbReference>
<organism evidence="10 11">
    <name type="scientific">Dethiobacter alkaliphilus AHT 1</name>
    <dbReference type="NCBI Taxonomy" id="555088"/>
    <lineage>
        <taxon>Bacteria</taxon>
        <taxon>Bacillati</taxon>
        <taxon>Bacillota</taxon>
        <taxon>Dethiobacteria</taxon>
        <taxon>Dethiobacterales</taxon>
        <taxon>Dethiobacteraceae</taxon>
        <taxon>Dethiobacter</taxon>
    </lineage>
</organism>
<dbReference type="Pfam" id="PF00108">
    <property type="entry name" value="Thiolase_N"/>
    <property type="match status" value="1"/>
</dbReference>
<dbReference type="InterPro" id="IPR016039">
    <property type="entry name" value="Thiolase-like"/>
</dbReference>
<dbReference type="GO" id="GO:0010124">
    <property type="term" value="P:phenylacetate catabolic process"/>
    <property type="evidence" value="ECO:0007669"/>
    <property type="project" value="TreeGrafter"/>
</dbReference>
<evidence type="ECO:0000256" key="7">
    <source>
        <dbReference type="RuleBase" id="RU003557"/>
    </source>
</evidence>
<dbReference type="EC" id="2.3.1.16" evidence="5"/>
<feature type="domain" description="Thiolase C-terminal" evidence="9">
    <location>
        <begin position="269"/>
        <end position="390"/>
    </location>
</feature>
<dbReference type="RefSeq" id="WP_008518968.1">
    <property type="nucleotide sequence ID" value="NZ_ACJM01000024.1"/>
</dbReference>
<dbReference type="PIRSF" id="PIRSF000429">
    <property type="entry name" value="Ac-CoA_Ac_transf"/>
    <property type="match status" value="1"/>
</dbReference>
<evidence type="ECO:0000259" key="8">
    <source>
        <dbReference type="Pfam" id="PF00108"/>
    </source>
</evidence>
<dbReference type="AlphaFoldDB" id="C0GKJ5"/>
<proteinExistence type="inferred from homology"/>
<keyword evidence="3 7" id="KW-0808">Transferase</keyword>
<feature type="active site" description="Proton acceptor" evidence="6">
    <location>
        <position position="347"/>
    </location>
</feature>
<dbReference type="PANTHER" id="PTHR43853">
    <property type="entry name" value="3-KETOACYL-COA THIOLASE, PEROXISOMAL"/>
    <property type="match status" value="1"/>
</dbReference>
<dbReference type="Gene3D" id="3.40.47.10">
    <property type="match status" value="1"/>
</dbReference>
<dbReference type="EMBL" id="ACJM01000024">
    <property type="protein sequence ID" value="EEG76162.1"/>
    <property type="molecule type" value="Genomic_DNA"/>
</dbReference>
<dbReference type="OrthoDB" id="56116at2"/>
<dbReference type="GO" id="GO:0005737">
    <property type="term" value="C:cytoplasm"/>
    <property type="evidence" value="ECO:0007669"/>
    <property type="project" value="UniProtKB-ARBA"/>
</dbReference>
<dbReference type="FunFam" id="3.40.47.10:FF:000010">
    <property type="entry name" value="Acetyl-CoA acetyltransferase (Thiolase)"/>
    <property type="match status" value="1"/>
</dbReference>
<dbReference type="Pfam" id="PF02803">
    <property type="entry name" value="Thiolase_C"/>
    <property type="match status" value="1"/>
</dbReference>
<accession>C0GKJ5</accession>
<evidence type="ECO:0000313" key="11">
    <source>
        <dbReference type="Proteomes" id="UP000006443"/>
    </source>
</evidence>
<dbReference type="InterPro" id="IPR020616">
    <property type="entry name" value="Thiolase_N"/>
</dbReference>
<comment type="pathway">
    <text evidence="1">Lipid metabolism.</text>
</comment>